<protein>
    <submittedName>
        <fullName evidence="2">Uncharacterized protein</fullName>
    </submittedName>
</protein>
<keyword evidence="3" id="KW-1185">Reference proteome</keyword>
<dbReference type="Proteomes" id="UP000246058">
    <property type="component" value="Chromosome"/>
</dbReference>
<reference evidence="2 3" key="1">
    <citation type="submission" date="2018-05" db="EMBL/GenBank/DDBJ databases">
        <title>Complete Genome Sequence of Methylobacterium sp. 17Sr1-43.</title>
        <authorList>
            <person name="Srinivasan S."/>
        </authorList>
    </citation>
    <scope>NUCLEOTIDE SEQUENCE [LARGE SCALE GENOMIC DNA]</scope>
    <source>
        <strain evidence="2 3">17Sr1-43</strain>
    </source>
</reference>
<keyword evidence="1" id="KW-0472">Membrane</keyword>
<accession>A0A2U8VMF5</accession>
<proteinExistence type="predicted"/>
<evidence type="ECO:0000313" key="2">
    <source>
        <dbReference type="EMBL" id="AWN34757.1"/>
    </source>
</evidence>
<evidence type="ECO:0000256" key="1">
    <source>
        <dbReference type="SAM" id="Phobius"/>
    </source>
</evidence>
<sequence length="106" mass="11350">MPMTCEIESLPVGIRMTGISTMWQRHAASFALGLSALTVGGLVVMLSDVALFKVMGFVLSTLPPITAATAIKNSGERADVRGIVLLRMLSKNRIVPGYNLITIALY</sequence>
<gene>
    <name evidence="2" type="ORF">DK427_02540</name>
</gene>
<dbReference type="KEGG" id="meti:DK427_02540"/>
<name>A0A2U8VMF5_9HYPH</name>
<dbReference type="AlphaFoldDB" id="A0A2U8VMF5"/>
<keyword evidence="1" id="KW-0812">Transmembrane</keyword>
<evidence type="ECO:0000313" key="3">
    <source>
        <dbReference type="Proteomes" id="UP000246058"/>
    </source>
</evidence>
<keyword evidence="1" id="KW-1133">Transmembrane helix</keyword>
<dbReference type="EMBL" id="CP029551">
    <property type="protein sequence ID" value="AWN34757.1"/>
    <property type="molecule type" value="Genomic_DNA"/>
</dbReference>
<organism evidence="2 3">
    <name type="scientific">Methylobacterium radiodurans</name>
    <dbReference type="NCBI Taxonomy" id="2202828"/>
    <lineage>
        <taxon>Bacteria</taxon>
        <taxon>Pseudomonadati</taxon>
        <taxon>Pseudomonadota</taxon>
        <taxon>Alphaproteobacteria</taxon>
        <taxon>Hyphomicrobiales</taxon>
        <taxon>Methylobacteriaceae</taxon>
        <taxon>Methylobacterium</taxon>
    </lineage>
</organism>
<feature type="transmembrane region" description="Helical" evidence="1">
    <location>
        <begin position="30"/>
        <end position="52"/>
    </location>
</feature>